<dbReference type="EMBL" id="FOXQ01000019">
    <property type="protein sequence ID" value="SFQ54188.1"/>
    <property type="molecule type" value="Genomic_DNA"/>
</dbReference>
<gene>
    <name evidence="1" type="ORF">SAMN05444277_11929</name>
</gene>
<dbReference type="STRING" id="1465490.SAMN05444277_11929"/>
<keyword evidence="2" id="KW-1185">Reference proteome</keyword>
<dbReference type="AlphaFoldDB" id="A0A1I5ZCR2"/>
<dbReference type="OrthoDB" id="666099at2"/>
<sequence>MIKFNEIKIGDYVLGEYEGKKWEGEVVNLNGDEKQVCLATDVQEFWFETEDLYPLPVSDAALLKLNFVKEVQPDGSVKYKKGSFRMLIPKADDFSHMDIWYRDDKRINPNIQYVHQLQNHYLQMTKIHLTAEPIS</sequence>
<accession>A0A1I5ZCR2</accession>
<dbReference type="Proteomes" id="UP000199031">
    <property type="component" value="Unassembled WGS sequence"/>
</dbReference>
<evidence type="ECO:0000313" key="1">
    <source>
        <dbReference type="EMBL" id="SFQ54188.1"/>
    </source>
</evidence>
<evidence type="ECO:0000313" key="2">
    <source>
        <dbReference type="Proteomes" id="UP000199031"/>
    </source>
</evidence>
<organism evidence="1 2">
    <name type="scientific">Parafilimonas terrae</name>
    <dbReference type="NCBI Taxonomy" id="1465490"/>
    <lineage>
        <taxon>Bacteria</taxon>
        <taxon>Pseudomonadati</taxon>
        <taxon>Bacteroidota</taxon>
        <taxon>Chitinophagia</taxon>
        <taxon>Chitinophagales</taxon>
        <taxon>Chitinophagaceae</taxon>
        <taxon>Parafilimonas</taxon>
    </lineage>
</organism>
<proteinExistence type="predicted"/>
<dbReference type="RefSeq" id="WP_090663068.1">
    <property type="nucleotide sequence ID" value="NZ_FOXQ01000019.1"/>
</dbReference>
<name>A0A1I5ZCR2_9BACT</name>
<reference evidence="1 2" key="1">
    <citation type="submission" date="2016-10" db="EMBL/GenBank/DDBJ databases">
        <authorList>
            <person name="de Groot N.N."/>
        </authorList>
    </citation>
    <scope>NUCLEOTIDE SEQUENCE [LARGE SCALE GENOMIC DNA]</scope>
    <source>
        <strain evidence="1 2">DSM 28286</strain>
    </source>
</reference>
<protein>
    <submittedName>
        <fullName evidence="1">Uncharacterized protein</fullName>
    </submittedName>
</protein>